<dbReference type="InterPro" id="IPR005623">
    <property type="entry name" value="Chaperone_NapD_NO3_reduct"/>
</dbReference>
<dbReference type="Proteomes" id="UP000636888">
    <property type="component" value="Unassembled WGS sequence"/>
</dbReference>
<dbReference type="EMBL" id="JAEMHM010000006">
    <property type="protein sequence ID" value="MBJ6724692.1"/>
    <property type="molecule type" value="Genomic_DNA"/>
</dbReference>
<reference evidence="1" key="1">
    <citation type="submission" date="2020-12" db="EMBL/GenBank/DDBJ databases">
        <title>Geomonas sp. Red875, isolated from river sediment.</title>
        <authorList>
            <person name="Xu Z."/>
            <person name="Zhang Z."/>
            <person name="Masuda Y."/>
            <person name="Itoh H."/>
            <person name="Senoo K."/>
        </authorList>
    </citation>
    <scope>NUCLEOTIDE SEQUENCE</scope>
    <source>
        <strain evidence="1">Red875</strain>
    </source>
</reference>
<comment type="caution">
    <text evidence="1">The sequence shown here is derived from an EMBL/GenBank/DDBJ whole genome shotgun (WGS) entry which is preliminary data.</text>
</comment>
<keyword evidence="2" id="KW-1185">Reference proteome</keyword>
<dbReference type="RefSeq" id="WP_199383586.1">
    <property type="nucleotide sequence ID" value="NZ_JAEMHM010000006.1"/>
</dbReference>
<accession>A0A8J7M0E0</accession>
<protein>
    <submittedName>
        <fullName evidence="1">Chaperone NapD</fullName>
    </submittedName>
</protein>
<proteinExistence type="predicted"/>
<dbReference type="AlphaFoldDB" id="A0A8J7M0E0"/>
<sequence length="77" mass="7751">MPVSGVVLGCSAAADEVAARVAAVDGVEVYGVLPDGLIVAVVEADTVEGEVSLVSALHDVEGVASVRLAYHNFEDVA</sequence>
<dbReference type="Pfam" id="PF03927">
    <property type="entry name" value="NapD"/>
    <property type="match status" value="1"/>
</dbReference>
<gene>
    <name evidence="1" type="ORF">JFN93_08245</name>
</gene>
<evidence type="ECO:0000313" key="1">
    <source>
        <dbReference type="EMBL" id="MBJ6724692.1"/>
    </source>
</evidence>
<dbReference type="Gene3D" id="3.30.70.920">
    <property type="match status" value="1"/>
</dbReference>
<name>A0A8J7M0E0_9BACT</name>
<evidence type="ECO:0000313" key="2">
    <source>
        <dbReference type="Proteomes" id="UP000636888"/>
    </source>
</evidence>
<organism evidence="1 2">
    <name type="scientific">Geomesophilobacter sediminis</name>
    <dbReference type="NCBI Taxonomy" id="2798584"/>
    <lineage>
        <taxon>Bacteria</taxon>
        <taxon>Pseudomonadati</taxon>
        <taxon>Thermodesulfobacteriota</taxon>
        <taxon>Desulfuromonadia</taxon>
        <taxon>Geobacterales</taxon>
        <taxon>Geobacteraceae</taxon>
        <taxon>Geomesophilobacter</taxon>
    </lineage>
</organism>